<dbReference type="SFLD" id="SFLDS00029">
    <property type="entry name" value="Radical_SAM"/>
    <property type="match status" value="1"/>
</dbReference>
<dbReference type="NCBIfam" id="TIGR02494">
    <property type="entry name" value="PFLE_PFLC"/>
    <property type="match status" value="1"/>
</dbReference>
<evidence type="ECO:0000256" key="8">
    <source>
        <dbReference type="ARBA" id="ARBA00023014"/>
    </source>
</evidence>
<keyword evidence="4" id="KW-0949">S-adenosyl-L-methionine</keyword>
<comment type="catalytic activity">
    <reaction evidence="9">
        <text>glycyl-[protein] + reduced [flavodoxin] + S-adenosyl-L-methionine = glycin-2-yl radical-[protein] + semiquinone [flavodoxin] + 5'-deoxyadenosine + L-methionine + H(+)</text>
        <dbReference type="Rhea" id="RHEA:61976"/>
        <dbReference type="Rhea" id="RHEA-COMP:10622"/>
        <dbReference type="Rhea" id="RHEA-COMP:14480"/>
        <dbReference type="Rhea" id="RHEA-COMP:15993"/>
        <dbReference type="Rhea" id="RHEA-COMP:15994"/>
        <dbReference type="ChEBI" id="CHEBI:15378"/>
        <dbReference type="ChEBI" id="CHEBI:17319"/>
        <dbReference type="ChEBI" id="CHEBI:29947"/>
        <dbReference type="ChEBI" id="CHEBI:32722"/>
        <dbReference type="ChEBI" id="CHEBI:57618"/>
        <dbReference type="ChEBI" id="CHEBI:57844"/>
        <dbReference type="ChEBI" id="CHEBI:59789"/>
        <dbReference type="ChEBI" id="CHEBI:140311"/>
    </reaction>
</comment>
<keyword evidence="5" id="KW-0479">Metal-binding</keyword>
<dbReference type="Pfam" id="PF04055">
    <property type="entry name" value="Radical_SAM"/>
    <property type="match status" value="1"/>
</dbReference>
<sequence length="298" mass="33208">MAEGIVFGIQRFSIHDGPGIRTTIFLKGCNVNCVWCHNPEGIPLRQILSYNASKCIGCRGCEAVCPQKVHTFTEEGHKVDRTLCQFCGKCVEICPAEALEVLGERITSEKAVKQLLRDKHYFTGEGGITLSGGEALMQREFATAILKGVKAEGVNTALETNGTLPWEYYEEVLPYVDIFLIDYKVTDPEVYKKYVGGDNSKVEENIRRLYASGAKLRIRCPIIPGVNDTEDHFNKIAELTKELPDVEGAEILPYHKLGVSKAARIGIESEEFEMPSNETVAEWKNYIWSQGGRLVNAD</sequence>
<dbReference type="InterPro" id="IPR013785">
    <property type="entry name" value="Aldolase_TIM"/>
</dbReference>
<dbReference type="RefSeq" id="WP_158362717.1">
    <property type="nucleotide sequence ID" value="NZ_JAOQKC010000006.1"/>
</dbReference>
<dbReference type="PIRSF" id="PIRSF000371">
    <property type="entry name" value="PFL_act_enz"/>
    <property type="match status" value="1"/>
</dbReference>
<evidence type="ECO:0000313" key="13">
    <source>
        <dbReference type="Proteomes" id="UP001652461"/>
    </source>
</evidence>
<dbReference type="PROSITE" id="PS00198">
    <property type="entry name" value="4FE4S_FER_1"/>
    <property type="match status" value="2"/>
</dbReference>
<dbReference type="InterPro" id="IPR040074">
    <property type="entry name" value="BssD/PflA/YjjW"/>
</dbReference>
<comment type="similarity">
    <text evidence="2">Belongs to the organic radical-activating enzymes family.</text>
</comment>
<evidence type="ECO:0000256" key="9">
    <source>
        <dbReference type="ARBA" id="ARBA00047365"/>
    </source>
</evidence>
<evidence type="ECO:0000256" key="6">
    <source>
        <dbReference type="ARBA" id="ARBA00023002"/>
    </source>
</evidence>
<dbReference type="InterPro" id="IPR017896">
    <property type="entry name" value="4Fe4S_Fe-S-bd"/>
</dbReference>
<keyword evidence="6" id="KW-0560">Oxidoreductase</keyword>
<keyword evidence="13" id="KW-1185">Reference proteome</keyword>
<feature type="domain" description="4Fe-4S ferredoxin-type" evidence="10">
    <location>
        <begin position="46"/>
        <end position="74"/>
    </location>
</feature>
<name>A0ABT2RVU1_9FIRM</name>
<evidence type="ECO:0000256" key="4">
    <source>
        <dbReference type="ARBA" id="ARBA00022691"/>
    </source>
</evidence>
<evidence type="ECO:0000256" key="3">
    <source>
        <dbReference type="ARBA" id="ARBA00022485"/>
    </source>
</evidence>
<accession>A0ABT2RVU1</accession>
<dbReference type="Proteomes" id="UP001652461">
    <property type="component" value="Unassembled WGS sequence"/>
</dbReference>
<dbReference type="SUPFAM" id="SSF102114">
    <property type="entry name" value="Radical SAM enzymes"/>
    <property type="match status" value="1"/>
</dbReference>
<organism evidence="12 13">
    <name type="scientific">Laedolimicola ammoniilytica</name>
    <dbReference type="NCBI Taxonomy" id="2981771"/>
    <lineage>
        <taxon>Bacteria</taxon>
        <taxon>Bacillati</taxon>
        <taxon>Bacillota</taxon>
        <taxon>Clostridia</taxon>
        <taxon>Lachnospirales</taxon>
        <taxon>Lachnospiraceae</taxon>
        <taxon>Laedolimicola</taxon>
    </lineage>
</organism>
<dbReference type="InterPro" id="IPR017900">
    <property type="entry name" value="4Fe4S_Fe_S_CS"/>
</dbReference>
<comment type="cofactor">
    <cofactor evidence="1">
        <name>[4Fe-4S] cluster</name>
        <dbReference type="ChEBI" id="CHEBI:49883"/>
    </cofactor>
</comment>
<evidence type="ECO:0000256" key="7">
    <source>
        <dbReference type="ARBA" id="ARBA00023004"/>
    </source>
</evidence>
<dbReference type="InterPro" id="IPR058240">
    <property type="entry name" value="rSAM_sf"/>
</dbReference>
<dbReference type="InterPro" id="IPR007197">
    <property type="entry name" value="rSAM"/>
</dbReference>
<evidence type="ECO:0000313" key="12">
    <source>
        <dbReference type="EMBL" id="MCU6696434.1"/>
    </source>
</evidence>
<comment type="caution">
    <text evidence="12">The sequence shown here is derived from an EMBL/GenBank/DDBJ whole genome shotgun (WGS) entry which is preliminary data.</text>
</comment>
<dbReference type="InterPro" id="IPR012839">
    <property type="entry name" value="Organic_radical_activase"/>
</dbReference>
<protein>
    <submittedName>
        <fullName evidence="12">Glycyl-radical enzyme activating protein</fullName>
    </submittedName>
</protein>
<dbReference type="Pfam" id="PF00037">
    <property type="entry name" value="Fer4"/>
    <property type="match status" value="2"/>
</dbReference>
<dbReference type="SFLD" id="SFLDG01118">
    <property type="entry name" value="activating_enzymes__group_2"/>
    <property type="match status" value="1"/>
</dbReference>
<evidence type="ECO:0000259" key="11">
    <source>
        <dbReference type="PROSITE" id="PS51918"/>
    </source>
</evidence>
<evidence type="ECO:0000256" key="2">
    <source>
        <dbReference type="ARBA" id="ARBA00009777"/>
    </source>
</evidence>
<dbReference type="PROSITE" id="PS01087">
    <property type="entry name" value="RADICAL_ACTIVATING"/>
    <property type="match status" value="1"/>
</dbReference>
<feature type="domain" description="Radical SAM core" evidence="11">
    <location>
        <begin position="15"/>
        <end position="293"/>
    </location>
</feature>
<reference evidence="12 13" key="1">
    <citation type="journal article" date="2021" name="ISME Commun">
        <title>Automated analysis of genomic sequences facilitates high-throughput and comprehensive description of bacteria.</title>
        <authorList>
            <person name="Hitch T.C.A."/>
        </authorList>
    </citation>
    <scope>NUCLEOTIDE SEQUENCE [LARGE SCALE GENOMIC DNA]</scope>
    <source>
        <strain evidence="12 13">Sanger_04</strain>
    </source>
</reference>
<dbReference type="EMBL" id="JAOQKC010000006">
    <property type="protein sequence ID" value="MCU6696434.1"/>
    <property type="molecule type" value="Genomic_DNA"/>
</dbReference>
<keyword evidence="8" id="KW-0411">Iron-sulfur</keyword>
<dbReference type="PROSITE" id="PS51379">
    <property type="entry name" value="4FE4S_FER_2"/>
    <property type="match status" value="2"/>
</dbReference>
<evidence type="ECO:0000259" key="10">
    <source>
        <dbReference type="PROSITE" id="PS51379"/>
    </source>
</evidence>
<dbReference type="PROSITE" id="PS51918">
    <property type="entry name" value="RADICAL_SAM"/>
    <property type="match status" value="1"/>
</dbReference>
<feature type="domain" description="4Fe-4S ferredoxin-type" evidence="10">
    <location>
        <begin position="75"/>
        <end position="104"/>
    </location>
</feature>
<dbReference type="SFLD" id="SFLDG01066">
    <property type="entry name" value="organic_radical-activating_enz"/>
    <property type="match status" value="1"/>
</dbReference>
<keyword evidence="3" id="KW-0004">4Fe-4S</keyword>
<keyword evidence="7" id="KW-0408">Iron</keyword>
<dbReference type="PANTHER" id="PTHR30352">
    <property type="entry name" value="PYRUVATE FORMATE-LYASE-ACTIVATING ENZYME"/>
    <property type="match status" value="1"/>
</dbReference>
<evidence type="ECO:0000256" key="5">
    <source>
        <dbReference type="ARBA" id="ARBA00022723"/>
    </source>
</evidence>
<dbReference type="PANTHER" id="PTHR30352:SF4">
    <property type="entry name" value="PYRUVATE FORMATE-LYASE 2-ACTIVATING ENZYME"/>
    <property type="match status" value="1"/>
</dbReference>
<dbReference type="SUPFAM" id="SSF54862">
    <property type="entry name" value="4Fe-4S ferredoxins"/>
    <property type="match status" value="1"/>
</dbReference>
<proteinExistence type="inferred from homology"/>
<dbReference type="CDD" id="cd01335">
    <property type="entry name" value="Radical_SAM"/>
    <property type="match status" value="1"/>
</dbReference>
<dbReference type="Gene3D" id="3.20.20.70">
    <property type="entry name" value="Aldolase class I"/>
    <property type="match status" value="1"/>
</dbReference>
<dbReference type="InterPro" id="IPR034457">
    <property type="entry name" value="Organic_radical-activating"/>
</dbReference>
<evidence type="ECO:0000256" key="1">
    <source>
        <dbReference type="ARBA" id="ARBA00001966"/>
    </source>
</evidence>
<dbReference type="InterPro" id="IPR001989">
    <property type="entry name" value="Radical_activat_CS"/>
</dbReference>
<gene>
    <name evidence="12" type="ORF">OCV63_05920</name>
</gene>